<name>A0A0X3TPY1_9RHOB</name>
<keyword evidence="2" id="KW-1185">Reference proteome</keyword>
<evidence type="ECO:0000313" key="1">
    <source>
        <dbReference type="EMBL" id="KUJ77797.1"/>
    </source>
</evidence>
<proteinExistence type="predicted"/>
<dbReference type="EMBL" id="LQBP01000008">
    <property type="protein sequence ID" value="KUJ77797.1"/>
    <property type="molecule type" value="Genomic_DNA"/>
</dbReference>
<gene>
    <name evidence="1" type="ORF">AVO44_15855</name>
</gene>
<reference evidence="2" key="1">
    <citation type="submission" date="2015-12" db="EMBL/GenBank/DDBJ databases">
        <authorList>
            <person name="Zhang G."/>
            <person name="Stingl U."/>
        </authorList>
    </citation>
    <scope>NUCLEOTIDE SEQUENCE [LARGE SCALE GENOMIC DNA]</scope>
    <source>
        <strain evidence="2">ZGT108</strain>
    </source>
</reference>
<protein>
    <submittedName>
        <fullName evidence="1">Uncharacterized protein</fullName>
    </submittedName>
</protein>
<dbReference type="AlphaFoldDB" id="A0A0X3TPY1"/>
<evidence type="ECO:0000313" key="2">
    <source>
        <dbReference type="Proteomes" id="UP000053690"/>
    </source>
</evidence>
<dbReference type="Proteomes" id="UP000053690">
    <property type="component" value="Unassembled WGS sequence"/>
</dbReference>
<accession>A0A0X3TPY1</accession>
<comment type="caution">
    <text evidence="1">The sequence shown here is derived from an EMBL/GenBank/DDBJ whole genome shotgun (WGS) entry which is preliminary data.</text>
</comment>
<organism evidence="1 2">
    <name type="scientific">Ruegeria profundi</name>
    <dbReference type="NCBI Taxonomy" id="1685378"/>
    <lineage>
        <taxon>Bacteria</taxon>
        <taxon>Pseudomonadati</taxon>
        <taxon>Pseudomonadota</taxon>
        <taxon>Alphaproteobacteria</taxon>
        <taxon>Rhodobacterales</taxon>
        <taxon>Roseobacteraceae</taxon>
        <taxon>Ruegeria</taxon>
    </lineage>
</organism>
<sequence length="148" mass="17085">MLERSLQSALADFGANGKKAQRQSLSQKLDLWKQFHLDRASERDLHKEFVVEIHSILLSSLEIRNRLAHGITGWSARAPGRSENASISTELNDKKIVVDYGELKRITEQTGTIASHMDRITSYVFEPDKWRHSDLHAEIRKMLYRSNR</sequence>